<dbReference type="AlphaFoldDB" id="A0A9P1C8L9"/>
<dbReference type="Proteomes" id="UP001152797">
    <property type="component" value="Unassembled WGS sequence"/>
</dbReference>
<dbReference type="EMBL" id="CAMXCT020001132">
    <property type="protein sequence ID" value="CAL1140459.1"/>
    <property type="molecule type" value="Genomic_DNA"/>
</dbReference>
<evidence type="ECO:0000256" key="1">
    <source>
        <dbReference type="SAM" id="Coils"/>
    </source>
</evidence>
<feature type="coiled-coil region" evidence="1">
    <location>
        <begin position="73"/>
        <end position="100"/>
    </location>
</feature>
<comment type="caution">
    <text evidence="2">The sequence shown here is derived from an EMBL/GenBank/DDBJ whole genome shotgun (WGS) entry which is preliminary data.</text>
</comment>
<dbReference type="EMBL" id="CAMXCT030001132">
    <property type="protein sequence ID" value="CAL4774396.1"/>
    <property type="molecule type" value="Genomic_DNA"/>
</dbReference>
<protein>
    <submittedName>
        <fullName evidence="4">CS domain-containing protein</fullName>
    </submittedName>
</protein>
<dbReference type="SUPFAM" id="SSF49764">
    <property type="entry name" value="HSP20-like chaperones"/>
    <property type="match status" value="1"/>
</dbReference>
<proteinExistence type="predicted"/>
<accession>A0A9P1C8L9</accession>
<sequence>MADGFFYVAIPADEAMRQVYFPSQVTELNDLSFIRALRAELGKEALATDGLRQKLLEELVDSSRVGPNQRATANALQKDMLQEEDRLRDALQKVDNDQLELLASMRTFKVIALRNPTQDSAKKGVFLYHEDTQEGPVNQRATNLCLAAGFPPQDIRGTCFLSQTEDFFERDCLKPIWRRCDFTLQDCNENAQWFKDARRARDESGLKQKEDAEWFSGLKDGGAPMAEGDSDLYAWKQTSDEVEVVFHPGPFTGIRATKKDIVVKFSRRSLFVRLRGRVLCQDVVLAGEAERGEIAQMSSMSNSMSNIF</sequence>
<organism evidence="2">
    <name type="scientific">Cladocopium goreaui</name>
    <dbReference type="NCBI Taxonomy" id="2562237"/>
    <lineage>
        <taxon>Eukaryota</taxon>
        <taxon>Sar</taxon>
        <taxon>Alveolata</taxon>
        <taxon>Dinophyceae</taxon>
        <taxon>Suessiales</taxon>
        <taxon>Symbiodiniaceae</taxon>
        <taxon>Cladocopium</taxon>
    </lineage>
</organism>
<keyword evidence="1" id="KW-0175">Coiled coil</keyword>
<evidence type="ECO:0000313" key="4">
    <source>
        <dbReference type="EMBL" id="CAL4774396.1"/>
    </source>
</evidence>
<dbReference type="EMBL" id="CAMXCT010001132">
    <property type="protein sequence ID" value="CAI3987084.1"/>
    <property type="molecule type" value="Genomic_DNA"/>
</dbReference>
<reference evidence="3" key="2">
    <citation type="submission" date="2024-04" db="EMBL/GenBank/DDBJ databases">
        <authorList>
            <person name="Chen Y."/>
            <person name="Shah S."/>
            <person name="Dougan E. K."/>
            <person name="Thang M."/>
            <person name="Chan C."/>
        </authorList>
    </citation>
    <scope>NUCLEOTIDE SEQUENCE [LARGE SCALE GENOMIC DNA]</scope>
</reference>
<gene>
    <name evidence="2" type="ORF">C1SCF055_LOCUS14384</name>
</gene>
<evidence type="ECO:0000313" key="3">
    <source>
        <dbReference type="EMBL" id="CAL1140459.1"/>
    </source>
</evidence>
<keyword evidence="5" id="KW-1185">Reference proteome</keyword>
<evidence type="ECO:0000313" key="5">
    <source>
        <dbReference type="Proteomes" id="UP001152797"/>
    </source>
</evidence>
<evidence type="ECO:0000313" key="2">
    <source>
        <dbReference type="EMBL" id="CAI3987084.1"/>
    </source>
</evidence>
<name>A0A9P1C8L9_9DINO</name>
<reference evidence="2" key="1">
    <citation type="submission" date="2022-10" db="EMBL/GenBank/DDBJ databases">
        <authorList>
            <person name="Chen Y."/>
            <person name="Dougan E. K."/>
            <person name="Chan C."/>
            <person name="Rhodes N."/>
            <person name="Thang M."/>
        </authorList>
    </citation>
    <scope>NUCLEOTIDE SEQUENCE</scope>
</reference>
<dbReference type="Gene3D" id="2.60.40.790">
    <property type="match status" value="1"/>
</dbReference>
<dbReference type="OrthoDB" id="408244at2759"/>
<dbReference type="InterPro" id="IPR008978">
    <property type="entry name" value="HSP20-like_chaperone"/>
</dbReference>